<dbReference type="NCBIfam" id="TIGR02920">
    <property type="entry name" value="acc_sec_Y2"/>
    <property type="match status" value="1"/>
</dbReference>
<organism evidence="10 11">
    <name type="scientific">Streptococcus henryi</name>
    <dbReference type="NCBI Taxonomy" id="439219"/>
    <lineage>
        <taxon>Bacteria</taxon>
        <taxon>Bacillati</taxon>
        <taxon>Bacillota</taxon>
        <taxon>Bacilli</taxon>
        <taxon>Lactobacillales</taxon>
        <taxon>Streptococcaceae</taxon>
        <taxon>Streptococcus</taxon>
    </lineage>
</organism>
<name>A0A1G6DMQ3_9STRE</name>
<comment type="subcellular location">
    <subcellularLocation>
        <location evidence="8">Cell membrane</location>
        <topology evidence="8">Multi-pass membrane protein</topology>
    </subcellularLocation>
</comment>
<dbReference type="PRINTS" id="PR00303">
    <property type="entry name" value="SECYTRNLCASE"/>
</dbReference>
<evidence type="ECO:0000256" key="7">
    <source>
        <dbReference type="ARBA" id="ARBA00023136"/>
    </source>
</evidence>
<keyword evidence="1 8" id="KW-0813">Transport</keyword>
<feature type="transmembrane region" description="Helical" evidence="8">
    <location>
        <begin position="361"/>
        <end position="382"/>
    </location>
</feature>
<evidence type="ECO:0000256" key="6">
    <source>
        <dbReference type="ARBA" id="ARBA00023010"/>
    </source>
</evidence>
<accession>A0A1G6DMQ3</accession>
<reference evidence="10 11" key="1">
    <citation type="submission" date="2016-10" db="EMBL/GenBank/DDBJ databases">
        <authorList>
            <person name="de Groot N.N."/>
        </authorList>
    </citation>
    <scope>NUCLEOTIDE SEQUENCE [LARGE SCALE GENOMIC DNA]</scope>
    <source>
        <strain evidence="10 11">A-4</strain>
    </source>
</reference>
<dbReference type="eggNOG" id="COG0201">
    <property type="taxonomic scope" value="Bacteria"/>
</dbReference>
<evidence type="ECO:0000256" key="3">
    <source>
        <dbReference type="ARBA" id="ARBA00022692"/>
    </source>
</evidence>
<comment type="caution">
    <text evidence="8">Lacks conserved residue(s) required for the propagation of feature annotation.</text>
</comment>
<dbReference type="SUPFAM" id="SSF103491">
    <property type="entry name" value="Preprotein translocase SecY subunit"/>
    <property type="match status" value="1"/>
</dbReference>
<feature type="transmembrane region" description="Helical" evidence="8">
    <location>
        <begin position="183"/>
        <end position="202"/>
    </location>
</feature>
<comment type="similarity">
    <text evidence="8">Belongs to the SecY/SEC61-alpha family. SecY2 subfamily.</text>
</comment>
<evidence type="ECO:0000313" key="11">
    <source>
        <dbReference type="Proteomes" id="UP000182508"/>
    </source>
</evidence>
<keyword evidence="3 8" id="KW-0812">Transmembrane</keyword>
<dbReference type="STRING" id="439219.SAMN02910293_02312"/>
<dbReference type="GO" id="GO:0065002">
    <property type="term" value="P:intracellular protein transmembrane transport"/>
    <property type="evidence" value="ECO:0007669"/>
    <property type="project" value="UniProtKB-UniRule"/>
</dbReference>
<evidence type="ECO:0000256" key="9">
    <source>
        <dbReference type="NCBIfam" id="TIGR02920"/>
    </source>
</evidence>
<feature type="transmembrane region" description="Helical" evidence="8">
    <location>
        <begin position="122"/>
        <end position="146"/>
    </location>
</feature>
<evidence type="ECO:0000256" key="1">
    <source>
        <dbReference type="ARBA" id="ARBA00022448"/>
    </source>
</evidence>
<feature type="transmembrane region" description="Helical" evidence="8">
    <location>
        <begin position="239"/>
        <end position="259"/>
    </location>
</feature>
<dbReference type="PIRSF" id="PIRSF004557">
    <property type="entry name" value="SecY"/>
    <property type="match status" value="1"/>
</dbReference>
<protein>
    <recommendedName>
        <fullName evidence="8 9">Accessory Sec system protein translocase subunit SecY2</fullName>
    </recommendedName>
</protein>
<dbReference type="Pfam" id="PF00344">
    <property type="entry name" value="SecY"/>
    <property type="match status" value="1"/>
</dbReference>
<keyword evidence="11" id="KW-1185">Reference proteome</keyword>
<keyword evidence="2 8" id="KW-1003">Cell membrane</keyword>
<dbReference type="EMBL" id="FMXP01000044">
    <property type="protein sequence ID" value="SDB46401.1"/>
    <property type="molecule type" value="Genomic_DNA"/>
</dbReference>
<keyword evidence="6 8" id="KW-0811">Translocation</keyword>
<sequence length="404" mass="45558">MFFAKKLGMTVFVIFLLLLGQHITLPFVKSSDYFSTSQRLFSLTSSLTGGNLTKVSLFSIGLSPYMTAVLVWRLTHVNSSDDKSSIHLTERRIKLLALAMAAWQSFAVAINLDFTVKFSQPILQVLFVLLPVCLILVTGSFVTLWIGNLNTKYGIGGITLIILLNMVHQLINQFTSFLEKYHFQYFVALLLLSGLIVALATLSEKAEYRIGINHPSIYSSVADESYLPIKVNPAGGLPIMYAMTLLMLPQYIILGLNFFTKSDLTRSKWLIHFTTTRLSGISIYLTLVFLLAIIFSIFNIDPRRLAEQMRKENDYIEHVNPGKPTQIYIRKLATFFGVFSGIFMVLIVGTPLIIAYHSPEYQTYAVLPGLFVMLTSITLNIIEEIRGIRISRNYKSIFASTQKE</sequence>
<feature type="transmembrane region" description="Helical" evidence="8">
    <location>
        <begin position="332"/>
        <end position="355"/>
    </location>
</feature>
<dbReference type="InterPro" id="IPR014269">
    <property type="entry name" value="SecY2"/>
</dbReference>
<proteinExistence type="inferred from homology"/>
<keyword evidence="7 8" id="KW-0472">Membrane</keyword>
<feature type="transmembrane region" description="Helical" evidence="8">
    <location>
        <begin position="153"/>
        <end position="171"/>
    </location>
</feature>
<evidence type="ECO:0000256" key="5">
    <source>
        <dbReference type="ARBA" id="ARBA00022989"/>
    </source>
</evidence>
<dbReference type="InterPro" id="IPR002208">
    <property type="entry name" value="SecY/SEC61-alpha"/>
</dbReference>
<comment type="subunit">
    <text evidence="8">Component of the accessory SecA2/SecY2 protein translocase complex required to export cell wall proteins. May form heterotrimers with SecE and SecG subunits.</text>
</comment>
<dbReference type="PANTHER" id="PTHR10906">
    <property type="entry name" value="SECY/SEC61-ALPHA FAMILY MEMBER"/>
    <property type="match status" value="1"/>
</dbReference>
<dbReference type="HAMAP" id="MF_01466">
    <property type="entry name" value="SecY2"/>
    <property type="match status" value="1"/>
</dbReference>
<evidence type="ECO:0000256" key="8">
    <source>
        <dbReference type="HAMAP-Rule" id="MF_01466"/>
    </source>
</evidence>
<keyword evidence="4 8" id="KW-0653">Protein transport</keyword>
<feature type="transmembrane region" description="Helical" evidence="8">
    <location>
        <begin position="95"/>
        <end position="116"/>
    </location>
</feature>
<dbReference type="Proteomes" id="UP000182508">
    <property type="component" value="Unassembled WGS sequence"/>
</dbReference>
<dbReference type="InterPro" id="IPR023201">
    <property type="entry name" value="SecY_dom_sf"/>
</dbReference>
<evidence type="ECO:0000313" key="10">
    <source>
        <dbReference type="EMBL" id="SDB46401.1"/>
    </source>
</evidence>
<evidence type="ECO:0000256" key="2">
    <source>
        <dbReference type="ARBA" id="ARBA00022475"/>
    </source>
</evidence>
<dbReference type="Gene3D" id="1.10.3370.10">
    <property type="entry name" value="SecY subunit domain"/>
    <property type="match status" value="1"/>
</dbReference>
<dbReference type="AlphaFoldDB" id="A0A1G6DMQ3"/>
<dbReference type="GO" id="GO:0006605">
    <property type="term" value="P:protein targeting"/>
    <property type="evidence" value="ECO:0007669"/>
    <property type="project" value="UniProtKB-UniRule"/>
</dbReference>
<feature type="transmembrane region" description="Helical" evidence="8">
    <location>
        <begin position="279"/>
        <end position="300"/>
    </location>
</feature>
<feature type="transmembrane region" description="Helical" evidence="8">
    <location>
        <begin position="54"/>
        <end position="74"/>
    </location>
</feature>
<keyword evidence="5 8" id="KW-1133">Transmembrane helix</keyword>
<dbReference type="GO" id="GO:0005886">
    <property type="term" value="C:plasma membrane"/>
    <property type="evidence" value="ECO:0007669"/>
    <property type="project" value="UniProtKB-SubCell"/>
</dbReference>
<evidence type="ECO:0000256" key="4">
    <source>
        <dbReference type="ARBA" id="ARBA00022927"/>
    </source>
</evidence>
<comment type="function">
    <text evidence="8">Part of the accessory SecA2/SecY2 system specifically required for export of possible cell wall proteins. The central subunit of a protein translocation channel.</text>
</comment>
<gene>
    <name evidence="8" type="primary">secY2</name>
    <name evidence="10" type="ORF">SAMN02910293_02312</name>
</gene>